<name>A0A135I9P5_9GAMM</name>
<dbReference type="InterPro" id="IPR017793">
    <property type="entry name" value="ABC_transptr_urea-assoc_sub-bd"/>
</dbReference>
<dbReference type="PANTHER" id="PTHR30024:SF47">
    <property type="entry name" value="TAURINE-BINDING PERIPLASMIC PROTEIN"/>
    <property type="match status" value="1"/>
</dbReference>
<organism evidence="5 6">
    <name type="scientific">Enterovibrio coralii</name>
    <dbReference type="NCBI Taxonomy" id="294935"/>
    <lineage>
        <taxon>Bacteria</taxon>
        <taxon>Pseudomonadati</taxon>
        <taxon>Pseudomonadota</taxon>
        <taxon>Gammaproteobacteria</taxon>
        <taxon>Vibrionales</taxon>
        <taxon>Vibrionaceae</taxon>
        <taxon>Enterovibrio</taxon>
    </lineage>
</organism>
<protein>
    <recommendedName>
        <fullName evidence="4">SsuA/THI5-like domain-containing protein</fullName>
    </recommendedName>
</protein>
<reference evidence="5 6" key="1">
    <citation type="submission" date="2015-11" db="EMBL/GenBank/DDBJ databases">
        <title>Genomic Taxonomy of the Vibrionaceae.</title>
        <authorList>
            <person name="Gomez-Gil B."/>
            <person name="Enciso-Ibarra J."/>
        </authorList>
    </citation>
    <scope>NUCLEOTIDE SEQUENCE [LARGE SCALE GENOMIC DNA]</scope>
    <source>
        <strain evidence="5 6">CAIM 912</strain>
    </source>
</reference>
<dbReference type="Gene3D" id="3.40.190.10">
    <property type="entry name" value="Periplasmic binding protein-like II"/>
    <property type="match status" value="2"/>
</dbReference>
<dbReference type="GO" id="GO:0042597">
    <property type="term" value="C:periplasmic space"/>
    <property type="evidence" value="ECO:0007669"/>
    <property type="project" value="UniProtKB-SubCell"/>
</dbReference>
<comment type="similarity">
    <text evidence="2">Belongs to the bacterial solute-binding protein SsuA/TauA family.</text>
</comment>
<dbReference type="EMBL" id="LNTY01000029">
    <property type="protein sequence ID" value="KXF82157.1"/>
    <property type="molecule type" value="Genomic_DNA"/>
</dbReference>
<dbReference type="InterPro" id="IPR015168">
    <property type="entry name" value="SsuA/THI5"/>
</dbReference>
<evidence type="ECO:0000313" key="5">
    <source>
        <dbReference type="EMBL" id="KXF82157.1"/>
    </source>
</evidence>
<keyword evidence="3" id="KW-0732">Signal</keyword>
<comment type="caution">
    <text evidence="5">The sequence shown here is derived from an EMBL/GenBank/DDBJ whole genome shotgun (WGS) entry which is preliminary data.</text>
</comment>
<dbReference type="Pfam" id="PF09084">
    <property type="entry name" value="NMT1"/>
    <property type="match status" value="1"/>
</dbReference>
<dbReference type="Proteomes" id="UP000070529">
    <property type="component" value="Unassembled WGS sequence"/>
</dbReference>
<sequence>MGWEPWHYVDTSGTLKRWAEKYGIDVSIERVDDYVDSLERFTNGEFDACTMTQMDALAFPVAQGVDTSVLIVGDYSNGNDGLVSHEAKTVPDIKGSNVLLVKYSVSHYLLNRALSKSKMTENDVEIVDTSDALILEAFSKDKGVNMVTWNPILQRAVGETDANVLFDSSQLPGEILDVMVVKTGGDERLNKVLVGAWFEVMEKLQREDKAVLSAMAESAGVTLVSIIKQLDATKMFYSPRKAVRIAQSNSLFKAMNNVRAFCFEQGLMGDIEDVDALGISFPSGKVLGDSENIKLRFDSRYMEMAVNNQL</sequence>
<gene>
    <name evidence="5" type="ORF">ATN88_17365</name>
</gene>
<evidence type="ECO:0000256" key="1">
    <source>
        <dbReference type="ARBA" id="ARBA00004418"/>
    </source>
</evidence>
<accession>A0A135I9P5</accession>
<evidence type="ECO:0000313" key="6">
    <source>
        <dbReference type="Proteomes" id="UP000070529"/>
    </source>
</evidence>
<feature type="domain" description="SsuA/THI5-like" evidence="4">
    <location>
        <begin position="20"/>
        <end position="141"/>
    </location>
</feature>
<keyword evidence="6" id="KW-1185">Reference proteome</keyword>
<dbReference type="AlphaFoldDB" id="A0A135I9P5"/>
<dbReference type="STRING" id="294935.ATN88_17365"/>
<evidence type="ECO:0000256" key="3">
    <source>
        <dbReference type="ARBA" id="ARBA00022729"/>
    </source>
</evidence>
<proteinExistence type="inferred from homology"/>
<dbReference type="PANTHER" id="PTHR30024">
    <property type="entry name" value="ALIPHATIC SULFONATES-BINDING PROTEIN-RELATED"/>
    <property type="match status" value="1"/>
</dbReference>
<dbReference type="SUPFAM" id="SSF53850">
    <property type="entry name" value="Periplasmic binding protein-like II"/>
    <property type="match status" value="1"/>
</dbReference>
<comment type="subcellular location">
    <subcellularLocation>
        <location evidence="1">Periplasm</location>
    </subcellularLocation>
</comment>
<evidence type="ECO:0000256" key="2">
    <source>
        <dbReference type="ARBA" id="ARBA00010742"/>
    </source>
</evidence>
<evidence type="ECO:0000259" key="4">
    <source>
        <dbReference type="Pfam" id="PF09084"/>
    </source>
</evidence>
<dbReference type="NCBIfam" id="TIGR03427">
    <property type="entry name" value="ABC_peri_uca"/>
    <property type="match status" value="1"/>
</dbReference>